<comment type="subcellular location">
    <subcellularLocation>
        <location evidence="1">Cytoplasm</location>
    </subcellularLocation>
</comment>
<dbReference type="RefSeq" id="XP_064766522.1">
    <property type="nucleotide sequence ID" value="XM_064914267.1"/>
</dbReference>
<evidence type="ECO:0000256" key="1">
    <source>
        <dbReference type="ARBA" id="ARBA00004496"/>
    </source>
</evidence>
<dbReference type="InterPro" id="IPR012943">
    <property type="entry name" value="Cnn_1N"/>
</dbReference>
<evidence type="ECO:0000259" key="5">
    <source>
        <dbReference type="Pfam" id="PF07989"/>
    </source>
</evidence>
<evidence type="ECO:0000256" key="4">
    <source>
        <dbReference type="SAM" id="MobiDB-lite"/>
    </source>
</evidence>
<proteinExistence type="predicted"/>
<sequence>MVDLNSNPPSQLPRARTNSSSTSSSSLSPVKSQFSDSLANSGPEIFDNLHRHLADLSNLSSMSVIPPLSPPAEGGGEGMPAVPPTAATPQSVARLVREGGKRKSMMSPVSVADSVLDVAESLSRMSINSDGDKTQNAMAATRKDEGAERERQGEANAEYLASDAVEDYVSPSPRSGESQPQTEGEEEYVAEEEDDLQQEEDVHKDTANKVVHKELDEEQEYDDSQYERPEVDDKILNSSMAVSETMSLPSMETSFAGSLVQNESSVVAPGDYDDEDDGFEDDDDDDDGYSDVESPTVVRKATSQQMRAHEEFLSSPPVSPPPVSDQEAENQQRRLHDVAEEEVEEEEEYDSYDRSPLYQKGPQPTSKAPAQTPRPGQENRSGRARQHNPAPTNTAIADRVKNVKVTDSAIKSFALRQSSSGSMRSSIGHVPNTVSKLTLKEQSALIDKLQKETFGLQLKIYYMTQELDKRSEDGVREIRNENIELKSTVARMSLEAKSMQRQISELESKLIAAEQRSSRTTRDHAIDEQAEAERQLAVEELQNDMEQHLVMIEELRADADKSREQLNEMIMREREYLEEIDRLKKTQGNSDILEEQISTLKGFLEKEQEAHAAAQKEILDLRSDMLKVRRSTSVMGDRESSAEISRLRQEIRDLRRELGTQTMHADAQAMEKERLRRELDDLRRRSSSSRRSLVSSGELEENGIMISELRDKLSEVKHIARERKIQVDILNRENGELQDAIEAQQTNIQMLNRKVDELAEKMDAQEAELDQCYRDIQTREEEIVTWQEDYEALSTEAESELTRLNDLIKAKNEEISRFANVDDELLRLDDLVKSGEEQLAEREEALMRSKRELEEARASSKAKDVEFDKMNAEVESCTRLLSALQRDNAAQKKELGVYREQAAEQEQTIESLRAQIDELQQSLEARKSASHEQQQQQQKKLQSMKKQLEETRAAEKKLRKELADERAENAAARETLESVKAFQTEVVEQLEAKDLASEQEQKAIEHELARRDAEHAALVAELERKVEDAEARAQGSAEQVQRLMQESVASRASVRSTGSAGSSAASKFGDSLGSSTGSTVLASQGMTSDKFMLRLQDYEKRLKAEREARIRDRDGSRQRLGEAQHVIDELREQLSRARVRSPTSMGTFGMLPLGQAFGRTFAGGGGVSAGGERGDDIDDDVDG</sequence>
<feature type="region of interest" description="Disordered" evidence="4">
    <location>
        <begin position="1052"/>
        <end position="1075"/>
    </location>
</feature>
<dbReference type="Pfam" id="PF12808">
    <property type="entry name" value="Mto2_bdg"/>
    <property type="match status" value="1"/>
</dbReference>
<feature type="compositionally biased region" description="Polar residues" evidence="4">
    <location>
        <begin position="172"/>
        <end position="182"/>
    </location>
</feature>
<feature type="region of interest" description="Disordered" evidence="4">
    <location>
        <begin position="1162"/>
        <end position="1183"/>
    </location>
</feature>
<feature type="region of interest" description="Disordered" evidence="4">
    <location>
        <begin position="254"/>
        <end position="401"/>
    </location>
</feature>
<feature type="region of interest" description="Disordered" evidence="4">
    <location>
        <begin position="924"/>
        <end position="965"/>
    </location>
</feature>
<feature type="compositionally biased region" description="Polar residues" evidence="4">
    <location>
        <begin position="124"/>
        <end position="138"/>
    </location>
</feature>
<keyword evidence="8" id="KW-1185">Reference proteome</keyword>
<evidence type="ECO:0000259" key="6">
    <source>
        <dbReference type="Pfam" id="PF12808"/>
    </source>
</evidence>
<feature type="compositionally biased region" description="Basic and acidic residues" evidence="4">
    <location>
        <begin position="225"/>
        <end position="235"/>
    </location>
</feature>
<feature type="compositionally biased region" description="Polar residues" evidence="4">
    <location>
        <begin position="254"/>
        <end position="265"/>
    </location>
</feature>
<feature type="compositionally biased region" description="Low complexity" evidence="4">
    <location>
        <begin position="19"/>
        <end position="35"/>
    </location>
</feature>
<reference evidence="7 8" key="1">
    <citation type="submission" date="2024-03" db="EMBL/GenBank/DDBJ databases">
        <title>Genome-scale model development and genomic sequencing of the oleaginous clade Lipomyces.</title>
        <authorList>
            <consortium name="Lawrence Berkeley National Laboratory"/>
            <person name="Czajka J.J."/>
            <person name="Han Y."/>
            <person name="Kim J."/>
            <person name="Mondo S.J."/>
            <person name="Hofstad B.A."/>
            <person name="Robles A."/>
            <person name="Haridas S."/>
            <person name="Riley R."/>
            <person name="LaButti K."/>
            <person name="Pangilinan J."/>
            <person name="Andreopoulos W."/>
            <person name="Lipzen A."/>
            <person name="Yan J."/>
            <person name="Wang M."/>
            <person name="Ng V."/>
            <person name="Grigoriev I.V."/>
            <person name="Spatafora J.W."/>
            <person name="Magnuson J.K."/>
            <person name="Baker S.E."/>
            <person name="Pomraning K.R."/>
        </authorList>
    </citation>
    <scope>NUCLEOTIDE SEQUENCE [LARGE SCALE GENOMIC DNA]</scope>
    <source>
        <strain evidence="7 8">Phaff 52-87</strain>
    </source>
</reference>
<dbReference type="GeneID" id="90039779"/>
<evidence type="ECO:0000313" key="8">
    <source>
        <dbReference type="Proteomes" id="UP001498771"/>
    </source>
</evidence>
<evidence type="ECO:0000256" key="3">
    <source>
        <dbReference type="SAM" id="Coils"/>
    </source>
</evidence>
<feature type="region of interest" description="Disordered" evidence="4">
    <location>
        <begin position="63"/>
        <end position="90"/>
    </location>
</feature>
<feature type="compositionally biased region" description="Basic and acidic residues" evidence="4">
    <location>
        <begin position="946"/>
        <end position="965"/>
    </location>
</feature>
<dbReference type="InterPro" id="IPR024545">
    <property type="entry name" value="Mto1-like_Mto2p-bd"/>
</dbReference>
<feature type="domain" description="Mto1-like Mto2p-binding" evidence="6">
    <location>
        <begin position="1092"/>
        <end position="1140"/>
    </location>
</feature>
<feature type="region of interest" description="Disordered" evidence="4">
    <location>
        <begin position="1"/>
        <end position="44"/>
    </location>
</feature>
<comment type="caution">
    <text evidence="7">The sequence shown here is derived from an EMBL/GenBank/DDBJ whole genome shotgun (WGS) entry which is preliminary data.</text>
</comment>
<evidence type="ECO:0008006" key="9">
    <source>
        <dbReference type="Google" id="ProtNLM"/>
    </source>
</evidence>
<evidence type="ECO:0000313" key="7">
    <source>
        <dbReference type="EMBL" id="KAK7203489.1"/>
    </source>
</evidence>
<feature type="domain" description="Centrosomin N-terminal motif 1" evidence="5">
    <location>
        <begin position="438"/>
        <end position="509"/>
    </location>
</feature>
<dbReference type="Pfam" id="PF07989">
    <property type="entry name" value="Cnn_1N"/>
    <property type="match status" value="1"/>
</dbReference>
<keyword evidence="2" id="KW-0963">Cytoplasm</keyword>
<feature type="compositionally biased region" description="Gly residues" evidence="4">
    <location>
        <begin position="1162"/>
        <end position="1171"/>
    </location>
</feature>
<feature type="compositionally biased region" description="Basic and acidic residues" evidence="4">
    <location>
        <begin position="141"/>
        <end position="153"/>
    </location>
</feature>
<gene>
    <name evidence="7" type="ORF">BZA70DRAFT_291081</name>
</gene>
<name>A0ABR1F0V7_9ASCO</name>
<accession>A0ABR1F0V7</accession>
<protein>
    <recommendedName>
        <fullName evidence="9">Centrosomin N-terminal motif 1 domain-containing protein</fullName>
    </recommendedName>
</protein>
<feature type="compositionally biased region" description="Acidic residues" evidence="4">
    <location>
        <begin position="339"/>
        <end position="350"/>
    </location>
</feature>
<feature type="compositionally biased region" description="Acidic residues" evidence="4">
    <location>
        <begin position="183"/>
        <end position="199"/>
    </location>
</feature>
<feature type="coiled-coil region" evidence="3">
    <location>
        <begin position="475"/>
        <end position="692"/>
    </location>
</feature>
<feature type="region of interest" description="Disordered" evidence="4">
    <location>
        <begin position="124"/>
        <end position="238"/>
    </location>
</feature>
<feature type="compositionally biased region" description="Low complexity" evidence="4">
    <location>
        <begin position="1052"/>
        <end position="1066"/>
    </location>
</feature>
<feature type="compositionally biased region" description="Basic and acidic residues" evidence="4">
    <location>
        <begin position="200"/>
        <end position="215"/>
    </location>
</feature>
<feature type="compositionally biased region" description="Acidic residues" evidence="4">
    <location>
        <begin position="271"/>
        <end position="290"/>
    </location>
</feature>
<dbReference type="Proteomes" id="UP001498771">
    <property type="component" value="Unassembled WGS sequence"/>
</dbReference>
<feature type="compositionally biased region" description="Low complexity" evidence="4">
    <location>
        <begin position="933"/>
        <end position="945"/>
    </location>
</feature>
<dbReference type="EMBL" id="JBBJBU010000011">
    <property type="protein sequence ID" value="KAK7203489.1"/>
    <property type="molecule type" value="Genomic_DNA"/>
</dbReference>
<feature type="coiled-coil region" evidence="3">
    <location>
        <begin position="1088"/>
        <end position="1140"/>
    </location>
</feature>
<evidence type="ECO:0000256" key="2">
    <source>
        <dbReference type="ARBA" id="ARBA00022490"/>
    </source>
</evidence>
<organism evidence="7 8">
    <name type="scientific">Myxozyma melibiosi</name>
    <dbReference type="NCBI Taxonomy" id="54550"/>
    <lineage>
        <taxon>Eukaryota</taxon>
        <taxon>Fungi</taxon>
        <taxon>Dikarya</taxon>
        <taxon>Ascomycota</taxon>
        <taxon>Saccharomycotina</taxon>
        <taxon>Lipomycetes</taxon>
        <taxon>Lipomycetales</taxon>
        <taxon>Lipomycetaceae</taxon>
        <taxon>Myxozyma</taxon>
    </lineage>
</organism>
<keyword evidence="3" id="KW-0175">Coiled coil</keyword>